<proteinExistence type="predicted"/>
<dbReference type="AlphaFoldDB" id="A0A218WZ43"/>
<accession>A0A218WZ43</accession>
<evidence type="ECO:0000313" key="2">
    <source>
        <dbReference type="Proteomes" id="UP000197138"/>
    </source>
</evidence>
<sequence>MDAWPGTYRAYNDPVPEDVGISIITEVSNRGIIDSESYLPVLPCPRSKLGVAALPENIFAALTS</sequence>
<gene>
    <name evidence="1" type="ORF">CDL15_Pgr016898</name>
</gene>
<comment type="caution">
    <text evidence="1">The sequence shown here is derived from an EMBL/GenBank/DDBJ whole genome shotgun (WGS) entry which is preliminary data.</text>
</comment>
<evidence type="ECO:0000313" key="1">
    <source>
        <dbReference type="EMBL" id="OWM77501.1"/>
    </source>
</evidence>
<protein>
    <submittedName>
        <fullName evidence="1">Uncharacterized protein</fullName>
    </submittedName>
</protein>
<name>A0A218WZ43_PUNGR</name>
<reference evidence="2" key="1">
    <citation type="journal article" date="2017" name="Plant J.">
        <title>The pomegranate (Punica granatum L.) genome and the genomics of punicalagin biosynthesis.</title>
        <authorList>
            <person name="Qin G."/>
            <person name="Xu C."/>
            <person name="Ming R."/>
            <person name="Tang H."/>
            <person name="Guyot R."/>
            <person name="Kramer E.M."/>
            <person name="Hu Y."/>
            <person name="Yi X."/>
            <person name="Qi Y."/>
            <person name="Xu X."/>
            <person name="Gao Z."/>
            <person name="Pan H."/>
            <person name="Jian J."/>
            <person name="Tian Y."/>
            <person name="Yue Z."/>
            <person name="Xu Y."/>
        </authorList>
    </citation>
    <scope>NUCLEOTIDE SEQUENCE [LARGE SCALE GENOMIC DNA]</scope>
    <source>
        <strain evidence="2">cv. Dabenzi</strain>
    </source>
</reference>
<organism evidence="1 2">
    <name type="scientific">Punica granatum</name>
    <name type="common">Pomegranate</name>
    <dbReference type="NCBI Taxonomy" id="22663"/>
    <lineage>
        <taxon>Eukaryota</taxon>
        <taxon>Viridiplantae</taxon>
        <taxon>Streptophyta</taxon>
        <taxon>Embryophyta</taxon>
        <taxon>Tracheophyta</taxon>
        <taxon>Spermatophyta</taxon>
        <taxon>Magnoliopsida</taxon>
        <taxon>eudicotyledons</taxon>
        <taxon>Gunneridae</taxon>
        <taxon>Pentapetalae</taxon>
        <taxon>rosids</taxon>
        <taxon>malvids</taxon>
        <taxon>Myrtales</taxon>
        <taxon>Lythraceae</taxon>
        <taxon>Punica</taxon>
    </lineage>
</organism>
<dbReference type="Proteomes" id="UP000197138">
    <property type="component" value="Unassembled WGS sequence"/>
</dbReference>
<dbReference type="EMBL" id="MTKT01002534">
    <property type="protein sequence ID" value="OWM77501.1"/>
    <property type="molecule type" value="Genomic_DNA"/>
</dbReference>